<organism evidence="5 6">
    <name type="scientific">Acinetobacter johnsonii</name>
    <dbReference type="NCBI Taxonomy" id="40214"/>
    <lineage>
        <taxon>Bacteria</taxon>
        <taxon>Pseudomonadati</taxon>
        <taxon>Pseudomonadota</taxon>
        <taxon>Gammaproteobacteria</taxon>
        <taxon>Moraxellales</taxon>
        <taxon>Moraxellaceae</taxon>
        <taxon>Acinetobacter</taxon>
    </lineage>
</organism>
<keyword evidence="5" id="KW-0614">Plasmid</keyword>
<evidence type="ECO:0000313" key="6">
    <source>
        <dbReference type="Proteomes" id="UP000276980"/>
    </source>
</evidence>
<dbReference type="EMBL" id="CP022298">
    <property type="protein sequence ID" value="AZN63569.1"/>
    <property type="molecule type" value="Genomic_DNA"/>
</dbReference>
<evidence type="ECO:0000313" key="5">
    <source>
        <dbReference type="EMBL" id="AZN65809.1"/>
    </source>
</evidence>
<dbReference type="AlphaFoldDB" id="A0A3Q8XG53"/>
<dbReference type="Proteomes" id="UP000276980">
    <property type="component" value="Chromosome"/>
</dbReference>
<dbReference type="EMBL" id="CP022299">
    <property type="protein sequence ID" value="AZN65809.1"/>
    <property type="molecule type" value="Genomic_DNA"/>
</dbReference>
<accession>A0A3Q8XG53</accession>
<evidence type="ECO:0008006" key="7">
    <source>
        <dbReference type="Google" id="ProtNLM"/>
    </source>
</evidence>
<protein>
    <recommendedName>
        <fullName evidence="7">Four helix bundle protein</fullName>
    </recommendedName>
</protein>
<reference evidence="5 6" key="1">
    <citation type="submission" date="2017-06" db="EMBL/GenBank/DDBJ databases">
        <title>Complete Genome Sequence of the Carbazole-Degrading Bacterium Acinetobacter johnsonii IC001.</title>
        <authorList>
            <person name="Vejarano F."/>
            <person name="Suzuki-Minakuchi C."/>
            <person name="Ohtsubo Y."/>
            <person name="Tsuda M."/>
            <person name="Okada K."/>
            <person name="Nojiri H."/>
        </authorList>
    </citation>
    <scope>NUCLEOTIDE SEQUENCE [LARGE SCALE GENOMIC DNA]</scope>
    <source>
        <strain evidence="5 6">IC001</strain>
        <plasmid evidence="6">pic001a</plasmid>
        <plasmid evidence="5">pIC001A</plasmid>
    </source>
</reference>
<evidence type="ECO:0000313" key="3">
    <source>
        <dbReference type="EMBL" id="AZN63977.1"/>
    </source>
</evidence>
<dbReference type="Proteomes" id="UP000276980">
    <property type="component" value="Plasmid pIC001A"/>
</dbReference>
<geneLocation type="plasmid" evidence="5">
    <name>pIC001A</name>
</geneLocation>
<evidence type="ECO:0000313" key="1">
    <source>
        <dbReference type="EMBL" id="AZN63560.1"/>
    </source>
</evidence>
<gene>
    <name evidence="1" type="ORF">CFH90_05785</name>
    <name evidence="2" type="ORF">CFH90_05830</name>
    <name evidence="3" type="ORF">CFH90_08030</name>
    <name evidence="4" type="ORF">CFH90_08100</name>
    <name evidence="5" type="ORF">CFH90_18005</name>
</gene>
<geneLocation type="plasmid" evidence="6">
    <name>pic001a</name>
</geneLocation>
<proteinExistence type="predicted"/>
<dbReference type="EMBL" id="CP022298">
    <property type="protein sequence ID" value="AZN63560.1"/>
    <property type="molecule type" value="Genomic_DNA"/>
</dbReference>
<dbReference type="EMBL" id="CP022298">
    <property type="protein sequence ID" value="AZN63977.1"/>
    <property type="molecule type" value="Genomic_DNA"/>
</dbReference>
<evidence type="ECO:0000313" key="2">
    <source>
        <dbReference type="EMBL" id="AZN63569.1"/>
    </source>
</evidence>
<evidence type="ECO:0000313" key="4">
    <source>
        <dbReference type="EMBL" id="AZN63989.1"/>
    </source>
</evidence>
<name>A0A3Q8XG53_ACIJO</name>
<sequence>MTNRHVYSTIAYSRNKGVLRKEDYIFMRECLEKHLEYMQLSDFDYSQQIDDLKQLFIKLDHTINRL</sequence>
<dbReference type="EMBL" id="CP022298">
    <property type="protein sequence ID" value="AZN63989.1"/>
    <property type="molecule type" value="Genomic_DNA"/>
</dbReference>